<proteinExistence type="predicted"/>
<reference evidence="3 4" key="1">
    <citation type="journal article" date="2010" name="Int. J. Syst. Evol. Microbiol.">
        <title>Thiohalobacter thiocyanaticus gen. nov., sp. nov., a moderately halophilic, sulfur-oxidizing gammaproteobacterium from hypersaline lakes, that utilizes thiocyanate.</title>
        <authorList>
            <person name="Sorokin D.Y."/>
            <person name="Kovaleva O.L."/>
            <person name="Tourova T.P."/>
            <person name="Muyzer G."/>
        </authorList>
    </citation>
    <scope>NUCLEOTIDE SEQUENCE [LARGE SCALE GENOMIC DNA]</scope>
    <source>
        <strain evidence="3 4">Hrh1</strain>
    </source>
</reference>
<comment type="caution">
    <text evidence="3">The sequence shown here is derived from an EMBL/GenBank/DDBJ whole genome shotgun (WGS) entry which is preliminary data.</text>
</comment>
<evidence type="ECO:0000259" key="2">
    <source>
        <dbReference type="PROSITE" id="PS50994"/>
    </source>
</evidence>
<dbReference type="AlphaFoldDB" id="A0A426QKG5"/>
<keyword evidence="4" id="KW-1185">Reference proteome</keyword>
<gene>
    <name evidence="3" type="ORF">D6C00_10020</name>
</gene>
<feature type="domain" description="Integrase catalytic" evidence="2">
    <location>
        <begin position="283"/>
        <end position="488"/>
    </location>
</feature>
<evidence type="ECO:0000313" key="3">
    <source>
        <dbReference type="EMBL" id="RRQ22251.1"/>
    </source>
</evidence>
<dbReference type="PROSITE" id="PS50994">
    <property type="entry name" value="INTEGRASE"/>
    <property type="match status" value="1"/>
</dbReference>
<name>A0A426QKG5_9GAMM</name>
<dbReference type="GO" id="GO:0003676">
    <property type="term" value="F:nucleic acid binding"/>
    <property type="evidence" value="ECO:0007669"/>
    <property type="project" value="InterPro"/>
</dbReference>
<dbReference type="InterPro" id="IPR001584">
    <property type="entry name" value="Integrase_cat-core"/>
</dbReference>
<dbReference type="InterPro" id="IPR015378">
    <property type="entry name" value="Transposase-like_Mu_C"/>
</dbReference>
<dbReference type="SUPFAM" id="SSF53098">
    <property type="entry name" value="Ribonuclease H-like"/>
    <property type="match status" value="1"/>
</dbReference>
<organism evidence="3 4">
    <name type="scientific">Thiohalobacter thiocyanaticus</name>
    <dbReference type="NCBI Taxonomy" id="585455"/>
    <lineage>
        <taxon>Bacteria</taxon>
        <taxon>Pseudomonadati</taxon>
        <taxon>Pseudomonadota</taxon>
        <taxon>Gammaproteobacteria</taxon>
        <taxon>Thiohalobacterales</taxon>
        <taxon>Thiohalobacteraceae</taxon>
        <taxon>Thiohalobacter</taxon>
    </lineage>
</organism>
<accession>A0A426QKG5</accession>
<sequence>MVDMALAYLEPQRLIQLDGETYELHRQVSDREWQLEKKSNGQYVTYPIDELHRKYVSCELTFVGIEGIRLSSSSTVDRQLAALDILEYGGEEDKEVKLTKSDKKRLAKNRRRVADAKVRYAYVKAVEAARLDCLTEATLAPVIKTVWESLCKPNVQPNWVTVYRWYKRYLDGGRDIRTLLSKDCMKGNRKRRYSNEFIDFIRVAVKNRYLQREKNTITDTLNLAIDLVRKENRLRPSGTQLPLPTKSLVKSVIEEIPAFDRSVARNGREAALREFRSVLHEIVTSRPLERVELDHSKFDLMVLDDNTYMPLGRPTVAVALDVFTRSILGLYIGFEPPSYHTVAQCLKHAILPKTDLRSKYPDIINEWEPHGVMDMIVLDNALENHSANLEALGGSLGISFLYVPRKKSWFKPYVERVIGTLNRDTAHGIPGTTFSNILEKGDYDAAKNAVVTLSTFKEMVHKWVADVYHQEEHDSLLKRPATMWKEHAADYPVPLPADPNDFDALIGGVRYRSVTHKGVEMSGLFYNSKELAEMRLKWGSTFRATVRYNPCDLGHIYVIDPETNQPLRVDALRKDYSTGLSEWQHKLCKKYAREYLDRADIEAVAQAKEEIRELAQRDLMGKRVKTRSTAYRFVKTESGSDDSPVSNNHESESVNDFAIPETGQEEHVPSGATHKSQTAGKSVEISHQSSDTPRKLNIIVDDS</sequence>
<evidence type="ECO:0000313" key="4">
    <source>
        <dbReference type="Proteomes" id="UP000287798"/>
    </source>
</evidence>
<dbReference type="EMBL" id="QZMU01000001">
    <property type="protein sequence ID" value="RRQ22251.1"/>
    <property type="molecule type" value="Genomic_DNA"/>
</dbReference>
<dbReference type="Proteomes" id="UP000287798">
    <property type="component" value="Unassembled WGS sequence"/>
</dbReference>
<dbReference type="Pfam" id="PF09299">
    <property type="entry name" value="Mu-transpos_C"/>
    <property type="match status" value="1"/>
</dbReference>
<dbReference type="GO" id="GO:0015074">
    <property type="term" value="P:DNA integration"/>
    <property type="evidence" value="ECO:0007669"/>
    <property type="project" value="InterPro"/>
</dbReference>
<dbReference type="InterPro" id="IPR012337">
    <property type="entry name" value="RNaseH-like_sf"/>
</dbReference>
<dbReference type="InterPro" id="IPR036397">
    <property type="entry name" value="RNaseH_sf"/>
</dbReference>
<feature type="compositionally biased region" description="Polar residues" evidence="1">
    <location>
        <begin position="673"/>
        <end position="691"/>
    </location>
</feature>
<protein>
    <submittedName>
        <fullName evidence="3">Integrase</fullName>
    </submittedName>
</protein>
<dbReference type="Gene3D" id="3.30.420.10">
    <property type="entry name" value="Ribonuclease H-like superfamily/Ribonuclease H"/>
    <property type="match status" value="1"/>
</dbReference>
<feature type="region of interest" description="Disordered" evidence="1">
    <location>
        <begin position="633"/>
        <end position="703"/>
    </location>
</feature>
<evidence type="ECO:0000256" key="1">
    <source>
        <dbReference type="SAM" id="MobiDB-lite"/>
    </source>
</evidence>